<organism evidence="1 2">
    <name type="scientific">endosymbiont of Galathealinum brachiosum</name>
    <dbReference type="NCBI Taxonomy" id="2200906"/>
    <lineage>
        <taxon>Bacteria</taxon>
        <taxon>Pseudomonadati</taxon>
        <taxon>Pseudomonadota</taxon>
        <taxon>Gammaproteobacteria</taxon>
        <taxon>sulfur-oxidizing symbionts</taxon>
    </lineage>
</organism>
<proteinExistence type="predicted"/>
<reference evidence="1 2" key="1">
    <citation type="journal article" date="2018" name="ISME J.">
        <title>Endosymbiont genomes yield clues of tubeworm success.</title>
        <authorList>
            <person name="Li Y."/>
            <person name="Liles M.R."/>
            <person name="Halanych K.M."/>
        </authorList>
    </citation>
    <scope>NUCLEOTIDE SEQUENCE [LARGE SCALE GENOMIC DNA]</scope>
    <source>
        <strain evidence="1">A1464</strain>
    </source>
</reference>
<evidence type="ECO:0000313" key="1">
    <source>
        <dbReference type="EMBL" id="RDH80775.1"/>
    </source>
</evidence>
<protein>
    <submittedName>
        <fullName evidence="1">Antibiotic biosynthesis monooxygenase</fullName>
    </submittedName>
</protein>
<dbReference type="GO" id="GO:0004497">
    <property type="term" value="F:monooxygenase activity"/>
    <property type="evidence" value="ECO:0007669"/>
    <property type="project" value="UniProtKB-KW"/>
</dbReference>
<dbReference type="Gene3D" id="3.30.70.100">
    <property type="match status" value="1"/>
</dbReference>
<dbReference type="EMBL" id="QFXC01000014">
    <property type="protein sequence ID" value="RDH80775.1"/>
    <property type="molecule type" value="Genomic_DNA"/>
</dbReference>
<evidence type="ECO:0000313" key="2">
    <source>
        <dbReference type="Proteomes" id="UP000254266"/>
    </source>
</evidence>
<name>A0A370D6Z7_9GAMM</name>
<dbReference type="AlphaFoldDB" id="A0A370D6Z7"/>
<dbReference type="PANTHER" id="PTHR37811:SF2">
    <property type="entry name" value="ABM DOMAIN-CONTAINING PROTEIN"/>
    <property type="match status" value="1"/>
</dbReference>
<dbReference type="Proteomes" id="UP000254266">
    <property type="component" value="Unassembled WGS sequence"/>
</dbReference>
<accession>A0A370D6Z7</accession>
<dbReference type="InterPro" id="IPR052936">
    <property type="entry name" value="Jasmonate_Hydroxylase-like"/>
</dbReference>
<keyword evidence="2" id="KW-1185">Reference proteome</keyword>
<dbReference type="SUPFAM" id="SSF54909">
    <property type="entry name" value="Dimeric alpha+beta barrel"/>
    <property type="match status" value="1"/>
</dbReference>
<gene>
    <name evidence="1" type="ORF">DIZ80_17280</name>
</gene>
<dbReference type="InterPro" id="IPR011008">
    <property type="entry name" value="Dimeric_a/b-barrel"/>
</dbReference>
<dbReference type="PANTHER" id="PTHR37811">
    <property type="entry name" value="BLL5343 PROTEIN"/>
    <property type="match status" value="1"/>
</dbReference>
<keyword evidence="1" id="KW-0560">Oxidoreductase</keyword>
<keyword evidence="1" id="KW-0503">Monooxygenase</keyword>
<sequence>MEDKKYAVIFTAQMTNPDKEYYATAKKMRELAINQYGCTDFTSVFEDSNEITVSYWENLEQINAWKQDIEHLKAQNMGKSKWYKTYRVQVVEVLREYSSHL</sequence>
<comment type="caution">
    <text evidence="1">The sequence shown here is derived from an EMBL/GenBank/DDBJ whole genome shotgun (WGS) entry which is preliminary data.</text>
</comment>